<dbReference type="Gramene" id="PNT71414">
    <property type="protein sequence ID" value="PNT71414"/>
    <property type="gene ID" value="BRADI_2g27172v3"/>
</dbReference>
<dbReference type="InterPro" id="IPR004808">
    <property type="entry name" value="AP_endonuc_1"/>
</dbReference>
<dbReference type="InterPro" id="IPR005135">
    <property type="entry name" value="Endo/exonuclease/phosphatase"/>
</dbReference>
<dbReference type="InterPro" id="IPR036691">
    <property type="entry name" value="Endo/exonu/phosph_ase_sf"/>
</dbReference>
<evidence type="ECO:0000259" key="6">
    <source>
        <dbReference type="Pfam" id="PF03372"/>
    </source>
</evidence>
<comment type="similarity">
    <text evidence="2">Belongs to the DNA repair enzymes AP/ExoA family.</text>
</comment>
<reference evidence="7 8" key="1">
    <citation type="journal article" date="2010" name="Nature">
        <title>Genome sequencing and analysis of the model grass Brachypodium distachyon.</title>
        <authorList>
            <consortium name="International Brachypodium Initiative"/>
        </authorList>
    </citation>
    <scope>NUCLEOTIDE SEQUENCE [LARGE SCALE GENOMIC DNA]</scope>
    <source>
        <strain evidence="7 8">Bd21</strain>
    </source>
</reference>
<dbReference type="AlphaFoldDB" id="A0A2K2DAV0"/>
<dbReference type="EMBL" id="CM000881">
    <property type="protein sequence ID" value="PNT71414.1"/>
    <property type="molecule type" value="Genomic_DNA"/>
</dbReference>
<feature type="non-terminal residue" evidence="7">
    <location>
        <position position="181"/>
    </location>
</feature>
<feature type="non-terminal residue" evidence="7">
    <location>
        <position position="1"/>
    </location>
</feature>
<keyword evidence="9" id="KW-1185">Reference proteome</keyword>
<comment type="cofactor">
    <cofactor evidence="1">
        <name>Mg(2+)</name>
        <dbReference type="ChEBI" id="CHEBI:18420"/>
    </cofactor>
</comment>
<dbReference type="GO" id="GO:0006281">
    <property type="term" value="P:DNA repair"/>
    <property type="evidence" value="ECO:0007669"/>
    <property type="project" value="InterPro"/>
</dbReference>
<dbReference type="EnsemblPlants" id="PNT71414">
    <property type="protein sequence ID" value="PNT71414"/>
    <property type="gene ID" value="BRADI_2g27172v3"/>
</dbReference>
<dbReference type="PANTHER" id="PTHR22748">
    <property type="entry name" value="AP ENDONUCLEASE"/>
    <property type="match status" value="1"/>
</dbReference>
<keyword evidence="3" id="KW-0479">Metal-binding</keyword>
<dbReference type="GO" id="GO:0016787">
    <property type="term" value="F:hydrolase activity"/>
    <property type="evidence" value="ECO:0007669"/>
    <property type="project" value="UniProtKB-KW"/>
</dbReference>
<gene>
    <name evidence="7" type="ORF">BRADI_2g27172v3</name>
</gene>
<dbReference type="Proteomes" id="UP000008810">
    <property type="component" value="Chromosome 2"/>
</dbReference>
<dbReference type="SUPFAM" id="SSF56219">
    <property type="entry name" value="DNase I-like"/>
    <property type="match status" value="1"/>
</dbReference>
<keyword evidence="5" id="KW-0460">Magnesium</keyword>
<dbReference type="PANTHER" id="PTHR22748:SF19">
    <property type="entry name" value="ENDONUCLEASE_EXONUCLEASE_PHOSPHATASE DOMAIN-CONTAINING PROTEIN"/>
    <property type="match status" value="1"/>
</dbReference>
<dbReference type="InParanoid" id="A0A2K2DAV0"/>
<dbReference type="Gene3D" id="3.60.10.10">
    <property type="entry name" value="Endonuclease/exonuclease/phosphatase"/>
    <property type="match status" value="1"/>
</dbReference>
<organism evidence="7">
    <name type="scientific">Brachypodium distachyon</name>
    <name type="common">Purple false brome</name>
    <name type="synonym">Trachynia distachya</name>
    <dbReference type="NCBI Taxonomy" id="15368"/>
    <lineage>
        <taxon>Eukaryota</taxon>
        <taxon>Viridiplantae</taxon>
        <taxon>Streptophyta</taxon>
        <taxon>Embryophyta</taxon>
        <taxon>Tracheophyta</taxon>
        <taxon>Spermatophyta</taxon>
        <taxon>Magnoliopsida</taxon>
        <taxon>Liliopsida</taxon>
        <taxon>Poales</taxon>
        <taxon>Poaceae</taxon>
        <taxon>BOP clade</taxon>
        <taxon>Pooideae</taxon>
        <taxon>Stipodae</taxon>
        <taxon>Brachypodieae</taxon>
        <taxon>Brachypodium</taxon>
    </lineage>
</organism>
<feature type="domain" description="Endonuclease/exonuclease/phosphatase" evidence="6">
    <location>
        <begin position="3"/>
        <end position="162"/>
    </location>
</feature>
<reference evidence="7" key="2">
    <citation type="submission" date="2017-06" db="EMBL/GenBank/DDBJ databases">
        <title>WGS assembly of Brachypodium distachyon.</title>
        <authorList>
            <consortium name="The International Brachypodium Initiative"/>
            <person name="Lucas S."/>
            <person name="Harmon-Smith M."/>
            <person name="Lail K."/>
            <person name="Tice H."/>
            <person name="Grimwood J."/>
            <person name="Bruce D."/>
            <person name="Barry K."/>
            <person name="Shu S."/>
            <person name="Lindquist E."/>
            <person name="Wang M."/>
            <person name="Pitluck S."/>
            <person name="Vogel J.P."/>
            <person name="Garvin D.F."/>
            <person name="Mockler T.C."/>
            <person name="Schmutz J."/>
            <person name="Rokhsar D."/>
            <person name="Bevan M.W."/>
        </authorList>
    </citation>
    <scope>NUCLEOTIDE SEQUENCE</scope>
    <source>
        <strain evidence="7">Bd21</strain>
    </source>
</reference>
<evidence type="ECO:0000256" key="2">
    <source>
        <dbReference type="ARBA" id="ARBA00007092"/>
    </source>
</evidence>
<dbReference type="GO" id="GO:0046872">
    <property type="term" value="F:metal ion binding"/>
    <property type="evidence" value="ECO:0007669"/>
    <property type="project" value="UniProtKB-KW"/>
</dbReference>
<evidence type="ECO:0000256" key="4">
    <source>
        <dbReference type="ARBA" id="ARBA00022801"/>
    </source>
</evidence>
<evidence type="ECO:0000313" key="7">
    <source>
        <dbReference type="EMBL" id="PNT71414.1"/>
    </source>
</evidence>
<accession>A0A2K2DAV0</accession>
<reference evidence="8" key="3">
    <citation type="submission" date="2018-08" db="UniProtKB">
        <authorList>
            <consortium name="EnsemblPlants"/>
        </authorList>
    </citation>
    <scope>IDENTIFICATION</scope>
    <source>
        <strain evidence="8">cv. Bd21</strain>
    </source>
</reference>
<dbReference type="Pfam" id="PF03372">
    <property type="entry name" value="Exo_endo_phos"/>
    <property type="match status" value="1"/>
</dbReference>
<dbReference type="GO" id="GO:0004518">
    <property type="term" value="F:nuclease activity"/>
    <property type="evidence" value="ECO:0007669"/>
    <property type="project" value="InterPro"/>
</dbReference>
<evidence type="ECO:0000256" key="1">
    <source>
        <dbReference type="ARBA" id="ARBA00001946"/>
    </source>
</evidence>
<keyword evidence="4" id="KW-0378">Hydrolase</keyword>
<evidence type="ECO:0000313" key="9">
    <source>
        <dbReference type="Proteomes" id="UP000008810"/>
    </source>
</evidence>
<proteinExistence type="inferred from homology"/>
<sequence length="181" mass="20705">ILVWNVRGLNCRARRLGVDTTGASIVFLQETKLSVVTPTLVMEVLGADFDDYFCLPATDTRGGILIPWDSRMIQLGSPHITDNCVTGLVTPSQGPQWWLSCVYGSQEDVDKIAFLDELRDVRSTQSDPWVVCGDFNLIYQEEDKSNSNLNRRMMGRFCRFLNDCELKEIYLHGRRYTWSNE</sequence>
<protein>
    <recommendedName>
        <fullName evidence="6">Endonuclease/exonuclease/phosphatase domain-containing protein</fullName>
    </recommendedName>
</protein>
<evidence type="ECO:0000313" key="8">
    <source>
        <dbReference type="EnsemblPlants" id="PNT71414"/>
    </source>
</evidence>
<dbReference type="OrthoDB" id="685351at2759"/>
<evidence type="ECO:0000256" key="5">
    <source>
        <dbReference type="ARBA" id="ARBA00022842"/>
    </source>
</evidence>
<evidence type="ECO:0000256" key="3">
    <source>
        <dbReference type="ARBA" id="ARBA00022723"/>
    </source>
</evidence>
<name>A0A2K2DAV0_BRADI</name>